<dbReference type="OrthoDB" id="9812968at2"/>
<accession>A0A4R3NUN0</accession>
<dbReference type="PANTHER" id="PTHR34039">
    <property type="entry name" value="UPF0102 PROTEIN YRAN"/>
    <property type="match status" value="1"/>
</dbReference>
<keyword evidence="3" id="KW-0540">Nuclease</keyword>
<dbReference type="PANTHER" id="PTHR34039:SF1">
    <property type="entry name" value="UPF0102 PROTEIN YRAN"/>
    <property type="match status" value="1"/>
</dbReference>
<reference evidence="3 4" key="1">
    <citation type="submission" date="2019-03" db="EMBL/GenBank/DDBJ databases">
        <title>Freshwater and sediment microbial communities from various areas in North America, analyzing microbe dynamics in response to fracking.</title>
        <authorList>
            <person name="Lamendella R."/>
        </authorList>
    </citation>
    <scope>NUCLEOTIDE SEQUENCE [LARGE SCALE GENOMIC DNA]</scope>
    <source>
        <strain evidence="3 4">175.2</strain>
    </source>
</reference>
<dbReference type="RefSeq" id="WP_132310673.1">
    <property type="nucleotide sequence ID" value="NZ_SMAR01000010.1"/>
</dbReference>
<evidence type="ECO:0000256" key="2">
    <source>
        <dbReference type="HAMAP-Rule" id="MF_00048"/>
    </source>
</evidence>
<keyword evidence="3" id="KW-0378">Hydrolase</keyword>
<dbReference type="Pfam" id="PF02021">
    <property type="entry name" value="UPF0102"/>
    <property type="match status" value="1"/>
</dbReference>
<dbReference type="SUPFAM" id="SSF52980">
    <property type="entry name" value="Restriction endonuclease-like"/>
    <property type="match status" value="1"/>
</dbReference>
<dbReference type="NCBIfam" id="TIGR00252">
    <property type="entry name" value="YraN family protein"/>
    <property type="match status" value="1"/>
</dbReference>
<keyword evidence="4" id="KW-1185">Reference proteome</keyword>
<proteinExistence type="inferred from homology"/>
<dbReference type="EMBL" id="SMAR01000010">
    <property type="protein sequence ID" value="TCT40249.1"/>
    <property type="molecule type" value="Genomic_DNA"/>
</dbReference>
<dbReference type="InterPro" id="IPR011856">
    <property type="entry name" value="tRNA_endonuc-like_dom_sf"/>
</dbReference>
<keyword evidence="3" id="KW-0255">Endonuclease</keyword>
<dbReference type="NCBIfam" id="NF009150">
    <property type="entry name" value="PRK12497.1-3"/>
    <property type="match status" value="1"/>
</dbReference>
<evidence type="ECO:0000256" key="1">
    <source>
        <dbReference type="ARBA" id="ARBA00006738"/>
    </source>
</evidence>
<dbReference type="GO" id="GO:0003676">
    <property type="term" value="F:nucleic acid binding"/>
    <property type="evidence" value="ECO:0007669"/>
    <property type="project" value="InterPro"/>
</dbReference>
<dbReference type="GO" id="GO:0004519">
    <property type="term" value="F:endonuclease activity"/>
    <property type="evidence" value="ECO:0007669"/>
    <property type="project" value="UniProtKB-KW"/>
</dbReference>
<dbReference type="Gene3D" id="3.40.1350.10">
    <property type="match status" value="1"/>
</dbReference>
<protein>
    <recommendedName>
        <fullName evidence="2">UPF0102 protein EDC90_1010102</fullName>
    </recommendedName>
</protein>
<dbReference type="NCBIfam" id="NF009151">
    <property type="entry name" value="PRK12497.1-5"/>
    <property type="match status" value="1"/>
</dbReference>
<dbReference type="Proteomes" id="UP000295097">
    <property type="component" value="Unassembled WGS sequence"/>
</dbReference>
<comment type="similarity">
    <text evidence="1 2">Belongs to the UPF0102 family.</text>
</comment>
<evidence type="ECO:0000313" key="4">
    <source>
        <dbReference type="Proteomes" id="UP000295097"/>
    </source>
</evidence>
<evidence type="ECO:0000313" key="3">
    <source>
        <dbReference type="EMBL" id="TCT40249.1"/>
    </source>
</evidence>
<comment type="caution">
    <text evidence="3">The sequence shown here is derived from an EMBL/GenBank/DDBJ whole genome shotgun (WGS) entry which is preliminary data.</text>
</comment>
<organism evidence="3 4">
    <name type="scientific">Martelella mediterranea</name>
    <dbReference type="NCBI Taxonomy" id="293089"/>
    <lineage>
        <taxon>Bacteria</taxon>
        <taxon>Pseudomonadati</taxon>
        <taxon>Pseudomonadota</taxon>
        <taxon>Alphaproteobacteria</taxon>
        <taxon>Hyphomicrobiales</taxon>
        <taxon>Aurantimonadaceae</taxon>
        <taxon>Martelella</taxon>
    </lineage>
</organism>
<name>A0A4R3NUN0_9HYPH</name>
<dbReference type="HAMAP" id="MF_00048">
    <property type="entry name" value="UPF0102"/>
    <property type="match status" value="1"/>
</dbReference>
<dbReference type="InterPro" id="IPR011335">
    <property type="entry name" value="Restrct_endonuc-II-like"/>
</dbReference>
<dbReference type="AlphaFoldDB" id="A0A4R3NUN0"/>
<gene>
    <name evidence="3" type="ORF">EDC90_1010102</name>
</gene>
<dbReference type="InterPro" id="IPR003509">
    <property type="entry name" value="UPF0102_YraN-like"/>
</dbReference>
<sequence>MAKAADSRKTTAKRRAERRGRRAEWLAAALLICKGYRIISMRYKCRAGEIDIIARKGDLAVFVEVKARNHEQSAVDSVTPFSQHRIRAASDHWLARQREGHTLSCRYDIIACLPRHLPRHFLDAF</sequence>